<organism evidence="8 9">
    <name type="scientific">Ceratopteris richardii</name>
    <name type="common">Triangle waterfern</name>
    <dbReference type="NCBI Taxonomy" id="49495"/>
    <lineage>
        <taxon>Eukaryota</taxon>
        <taxon>Viridiplantae</taxon>
        <taxon>Streptophyta</taxon>
        <taxon>Embryophyta</taxon>
        <taxon>Tracheophyta</taxon>
        <taxon>Polypodiopsida</taxon>
        <taxon>Polypodiidae</taxon>
        <taxon>Polypodiales</taxon>
        <taxon>Pteridineae</taxon>
        <taxon>Pteridaceae</taxon>
        <taxon>Parkerioideae</taxon>
        <taxon>Ceratopteris</taxon>
    </lineage>
</organism>
<dbReference type="AlphaFoldDB" id="A0A8T2UQS6"/>
<name>A0A8T2UQS6_CERRI</name>
<dbReference type="PANTHER" id="PTHR13291">
    <property type="entry name" value="JOSEPHIN 1, 2"/>
    <property type="match status" value="1"/>
</dbReference>
<dbReference type="GO" id="GO:0016579">
    <property type="term" value="P:protein deubiquitination"/>
    <property type="evidence" value="ECO:0007669"/>
    <property type="project" value="InterPro"/>
</dbReference>
<dbReference type="EMBL" id="CM035411">
    <property type="protein sequence ID" value="KAH7435724.1"/>
    <property type="molecule type" value="Genomic_DNA"/>
</dbReference>
<evidence type="ECO:0000256" key="5">
    <source>
        <dbReference type="ARBA" id="ARBA00022801"/>
    </source>
</evidence>
<dbReference type="Pfam" id="PF02099">
    <property type="entry name" value="Josephin"/>
    <property type="match status" value="1"/>
</dbReference>
<gene>
    <name evidence="8" type="ORF">KP509_06G077100</name>
</gene>
<dbReference type="OrthoDB" id="422700at2759"/>
<dbReference type="PANTHER" id="PTHR13291:SF0">
    <property type="entry name" value="JOSEPHIN-LIKE PROTEIN"/>
    <property type="match status" value="1"/>
</dbReference>
<evidence type="ECO:0000313" key="9">
    <source>
        <dbReference type="Proteomes" id="UP000825935"/>
    </source>
</evidence>
<feature type="active site" evidence="6">
    <location>
        <position position="160"/>
    </location>
</feature>
<dbReference type="PROSITE" id="PS50957">
    <property type="entry name" value="JOSEPHIN"/>
    <property type="match status" value="1"/>
</dbReference>
<dbReference type="InterPro" id="IPR006155">
    <property type="entry name" value="Josephin"/>
</dbReference>
<keyword evidence="4" id="KW-0833">Ubl conjugation pathway</keyword>
<dbReference type="PRINTS" id="PR01233">
    <property type="entry name" value="JOSEPHIN"/>
</dbReference>
<feature type="active site" evidence="6">
    <location>
        <position position="39"/>
    </location>
</feature>
<evidence type="ECO:0000259" key="7">
    <source>
        <dbReference type="PROSITE" id="PS50957"/>
    </source>
</evidence>
<dbReference type="OMA" id="QRNCEAV"/>
<accession>A0A8T2UQS6</accession>
<reference evidence="8" key="1">
    <citation type="submission" date="2021-08" db="EMBL/GenBank/DDBJ databases">
        <title>WGS assembly of Ceratopteris richardii.</title>
        <authorList>
            <person name="Marchant D.B."/>
            <person name="Chen G."/>
            <person name="Jenkins J."/>
            <person name="Shu S."/>
            <person name="Leebens-Mack J."/>
            <person name="Grimwood J."/>
            <person name="Schmutz J."/>
            <person name="Soltis P."/>
            <person name="Soltis D."/>
            <person name="Chen Z.-H."/>
        </authorList>
    </citation>
    <scope>NUCLEOTIDE SEQUENCE</scope>
    <source>
        <strain evidence="8">Whitten #5841</strain>
        <tissue evidence="8">Leaf</tissue>
    </source>
</reference>
<keyword evidence="3" id="KW-0645">Protease</keyword>
<keyword evidence="5 6" id="KW-0378">Hydrolase</keyword>
<evidence type="ECO:0000256" key="4">
    <source>
        <dbReference type="ARBA" id="ARBA00022786"/>
    </source>
</evidence>
<comment type="caution">
    <text evidence="8">The sequence shown here is derived from an EMBL/GenBank/DDBJ whole genome shotgun (WGS) entry which is preliminary data.</text>
</comment>
<feature type="domain" description="Josephin" evidence="7">
    <location>
        <begin position="26"/>
        <end position="196"/>
    </location>
</feature>
<dbReference type="EC" id="3.4.19.12" evidence="2"/>
<dbReference type="GO" id="GO:0006508">
    <property type="term" value="P:proteolysis"/>
    <property type="evidence" value="ECO:0007669"/>
    <property type="project" value="UniProtKB-KW"/>
</dbReference>
<protein>
    <recommendedName>
        <fullName evidence="2">ubiquitinyl hydrolase 1</fullName>
        <ecNumber evidence="2">3.4.19.12</ecNumber>
    </recommendedName>
</protein>
<sequence length="196" mass="22621">MHNLIPRLNRFLGPRCNRDMCDAPQPPSIYHEKQRLQLCLLHALNNLYQREQVFTRHELDCIARKLPVELHNGGLHSYLVNSHYNILTGNYDANVLMKVLHTRGAEISFCNASVGANAIDLDDPKLIGFILNFQVRRFGLYTGRHWIAIRKIQNIWYNLDSEIPGPLSIGGNEQLRVFMSQLQHGTEVIRILRITE</sequence>
<evidence type="ECO:0000256" key="3">
    <source>
        <dbReference type="ARBA" id="ARBA00022670"/>
    </source>
</evidence>
<dbReference type="InterPro" id="IPR040053">
    <property type="entry name" value="JOSD1/2"/>
</dbReference>
<dbReference type="SMART" id="SM01246">
    <property type="entry name" value="Josephin"/>
    <property type="match status" value="1"/>
</dbReference>
<comment type="catalytic activity">
    <reaction evidence="1">
        <text>Thiol-dependent hydrolysis of ester, thioester, amide, peptide and isopeptide bonds formed by the C-terminal Gly of ubiquitin (a 76-residue protein attached to proteins as an intracellular targeting signal).</text>
        <dbReference type="EC" id="3.4.19.12"/>
    </reaction>
</comment>
<dbReference type="GO" id="GO:0004843">
    <property type="term" value="F:cysteine-type deubiquitinase activity"/>
    <property type="evidence" value="ECO:0007669"/>
    <property type="project" value="UniProtKB-EC"/>
</dbReference>
<evidence type="ECO:0000313" key="8">
    <source>
        <dbReference type="EMBL" id="KAH7435724.1"/>
    </source>
</evidence>
<dbReference type="Gene3D" id="3.90.70.40">
    <property type="match status" value="1"/>
</dbReference>
<dbReference type="Proteomes" id="UP000825935">
    <property type="component" value="Chromosome 6"/>
</dbReference>
<evidence type="ECO:0000256" key="2">
    <source>
        <dbReference type="ARBA" id="ARBA00012759"/>
    </source>
</evidence>
<proteinExistence type="predicted"/>
<keyword evidence="9" id="KW-1185">Reference proteome</keyword>
<evidence type="ECO:0000256" key="1">
    <source>
        <dbReference type="ARBA" id="ARBA00000707"/>
    </source>
</evidence>
<feature type="active site" evidence="6">
    <location>
        <position position="145"/>
    </location>
</feature>
<evidence type="ECO:0000256" key="6">
    <source>
        <dbReference type="PROSITE-ProRule" id="PRU00331"/>
    </source>
</evidence>